<comment type="subcellular location">
    <subcellularLocation>
        <location evidence="1">Nucleus</location>
    </subcellularLocation>
</comment>
<dbReference type="Proteomes" id="UP000268321">
    <property type="component" value="Unassembled WGS sequence"/>
</dbReference>
<dbReference type="AlphaFoldDB" id="A0A4P9ZCK7"/>
<dbReference type="GO" id="GO:0006338">
    <property type="term" value="P:chromatin remodeling"/>
    <property type="evidence" value="ECO:0007669"/>
    <property type="project" value="InterPro"/>
</dbReference>
<feature type="region of interest" description="Disordered" evidence="6">
    <location>
        <begin position="422"/>
        <end position="444"/>
    </location>
</feature>
<dbReference type="InterPro" id="IPR006939">
    <property type="entry name" value="SNF5"/>
</dbReference>
<evidence type="ECO:0000256" key="5">
    <source>
        <dbReference type="ARBA" id="ARBA00023242"/>
    </source>
</evidence>
<keyword evidence="5" id="KW-0539">Nucleus</keyword>
<accession>A0A4P9ZCK7</accession>
<name>A0A4P9ZCK7_9ASCO</name>
<evidence type="ECO:0000256" key="6">
    <source>
        <dbReference type="SAM" id="MobiDB-lite"/>
    </source>
</evidence>
<keyword evidence="4" id="KW-0804">Transcription</keyword>
<evidence type="ECO:0000256" key="4">
    <source>
        <dbReference type="ARBA" id="ARBA00023163"/>
    </source>
</evidence>
<sequence>MKNGHQQSATPTGFVKEKIKIPPHFAPDVLQNINLTPLSSLTEWSQELAKENKPVPLDVKLYEDIIKKDDFYLRKMLSQTQSSKKLIDRMARDIQSYSTVKQLRMAAINAAAKNQYSNSIWGEGYSGYGNGVTNSATRVVMPSQNKCFSKPGQMTMTDAELNKQVLENIASNPSKRIVPIRLEFDLERDRFKLRDTFLWDLNDTTYPIEAFLRNLIDDYSFITDINFQMVLRSVNEQIKEYKEKPLNAIGEIRIPIKIDLLINNTQYTDKFEWDILSDKDDDPEEFASILCDELSLPGEFATAIAFSIREKSQMYIKALSLVGYSFDGSHIREDEVRSNMASPLRIQNPDSGHNDDFITMLRTPSLVGDYSPSITRISQLEIEKIDKELDRDSRRRRRHNDGFSYNENGPNLFGTMFRGTASRRSANHSGRGTKTTLPDLSDVPKTFRTPFPSSVLPGGIDVGTPEIFTYNELVINRSQVANPDFKPAAPPGMVTIFKDSAGSFFMKIKSRKLLQQ</sequence>
<feature type="compositionally biased region" description="Polar residues" evidence="6">
    <location>
        <begin position="422"/>
        <end position="438"/>
    </location>
</feature>
<reference evidence="8" key="1">
    <citation type="journal article" date="2018" name="Nat. Microbiol.">
        <title>Leveraging single-cell genomics to expand the fungal tree of life.</title>
        <authorList>
            <person name="Ahrendt S.R."/>
            <person name="Quandt C.A."/>
            <person name="Ciobanu D."/>
            <person name="Clum A."/>
            <person name="Salamov A."/>
            <person name="Andreopoulos B."/>
            <person name="Cheng J.F."/>
            <person name="Woyke T."/>
            <person name="Pelin A."/>
            <person name="Henrissat B."/>
            <person name="Reynolds N.K."/>
            <person name="Benny G.L."/>
            <person name="Smith M.E."/>
            <person name="James T.Y."/>
            <person name="Grigoriev I.V."/>
        </authorList>
    </citation>
    <scope>NUCLEOTIDE SEQUENCE [LARGE SCALE GENOMIC DNA]</scope>
    <source>
        <strain evidence="8">Baker2002</strain>
    </source>
</reference>
<evidence type="ECO:0000256" key="3">
    <source>
        <dbReference type="ARBA" id="ARBA00023015"/>
    </source>
</evidence>
<dbReference type="Pfam" id="PF04855">
    <property type="entry name" value="SNF5"/>
    <property type="match status" value="1"/>
</dbReference>
<protein>
    <submittedName>
        <fullName evidence="7">SNF5-domain-containing protein</fullName>
    </submittedName>
</protein>
<dbReference type="OrthoDB" id="515064at2759"/>
<keyword evidence="8" id="KW-1185">Reference proteome</keyword>
<dbReference type="EMBL" id="ML004455">
    <property type="protein sequence ID" value="RKP30636.1"/>
    <property type="molecule type" value="Genomic_DNA"/>
</dbReference>
<evidence type="ECO:0000313" key="8">
    <source>
        <dbReference type="Proteomes" id="UP000268321"/>
    </source>
</evidence>
<organism evidence="7 8">
    <name type="scientific">Metschnikowia bicuspidata</name>
    <dbReference type="NCBI Taxonomy" id="27322"/>
    <lineage>
        <taxon>Eukaryota</taxon>
        <taxon>Fungi</taxon>
        <taxon>Dikarya</taxon>
        <taxon>Ascomycota</taxon>
        <taxon>Saccharomycotina</taxon>
        <taxon>Pichiomycetes</taxon>
        <taxon>Metschnikowiaceae</taxon>
        <taxon>Metschnikowia</taxon>
    </lineage>
</organism>
<evidence type="ECO:0000256" key="1">
    <source>
        <dbReference type="ARBA" id="ARBA00004123"/>
    </source>
</evidence>
<gene>
    <name evidence="7" type="ORF">METBISCDRAFT_15886</name>
</gene>
<comment type="similarity">
    <text evidence="2">Belongs to the SNF5 family.</text>
</comment>
<dbReference type="PANTHER" id="PTHR10019">
    <property type="entry name" value="SNF5"/>
    <property type="match status" value="1"/>
</dbReference>
<dbReference type="GO" id="GO:0000228">
    <property type="term" value="C:nuclear chromosome"/>
    <property type="evidence" value="ECO:0007669"/>
    <property type="project" value="InterPro"/>
</dbReference>
<evidence type="ECO:0000256" key="2">
    <source>
        <dbReference type="ARBA" id="ARBA00010239"/>
    </source>
</evidence>
<evidence type="ECO:0000313" key="7">
    <source>
        <dbReference type="EMBL" id="RKP30636.1"/>
    </source>
</evidence>
<proteinExistence type="inferred from homology"/>
<keyword evidence="3" id="KW-0805">Transcription regulation</keyword>